<name>A0AAE1H809_9NEOP</name>
<feature type="compositionally biased region" description="Low complexity" evidence="1">
    <location>
        <begin position="48"/>
        <end position="59"/>
    </location>
</feature>
<organism evidence="2 3">
    <name type="scientific">Frankliniella fusca</name>
    <dbReference type="NCBI Taxonomy" id="407009"/>
    <lineage>
        <taxon>Eukaryota</taxon>
        <taxon>Metazoa</taxon>
        <taxon>Ecdysozoa</taxon>
        <taxon>Arthropoda</taxon>
        <taxon>Hexapoda</taxon>
        <taxon>Insecta</taxon>
        <taxon>Pterygota</taxon>
        <taxon>Neoptera</taxon>
        <taxon>Paraneoptera</taxon>
        <taxon>Thysanoptera</taxon>
        <taxon>Terebrantia</taxon>
        <taxon>Thripoidea</taxon>
        <taxon>Thripidae</taxon>
        <taxon>Frankliniella</taxon>
    </lineage>
</organism>
<protein>
    <submittedName>
        <fullName evidence="2">Uncharacterized protein</fullName>
    </submittedName>
</protein>
<gene>
    <name evidence="2" type="ORF">KUF71_005817</name>
</gene>
<keyword evidence="3" id="KW-1185">Reference proteome</keyword>
<reference evidence="2" key="1">
    <citation type="submission" date="2021-07" db="EMBL/GenBank/DDBJ databases">
        <authorList>
            <person name="Catto M.A."/>
            <person name="Jacobson A."/>
            <person name="Kennedy G."/>
            <person name="Labadie P."/>
            <person name="Hunt B.G."/>
            <person name="Srinivasan R."/>
        </authorList>
    </citation>
    <scope>NUCLEOTIDE SEQUENCE</scope>
    <source>
        <strain evidence="2">PL_HMW_Pooled</strain>
        <tissue evidence="2">Head</tissue>
    </source>
</reference>
<comment type="caution">
    <text evidence="2">The sequence shown here is derived from an EMBL/GenBank/DDBJ whole genome shotgun (WGS) entry which is preliminary data.</text>
</comment>
<sequence length="107" mass="11556">MSSERLRRVVLWPCGSLPVALPHPLPDMDGVDEDQDEDVKPFAPTLGPRPRSTSSSATSVIRGPSCHVGRWNEPSPSPSPSPTLEAPVPLPLPRTSLPTIDLTQFLL</sequence>
<evidence type="ECO:0000256" key="1">
    <source>
        <dbReference type="SAM" id="MobiDB-lite"/>
    </source>
</evidence>
<proteinExistence type="predicted"/>
<dbReference type="EMBL" id="JAHWGI010000440">
    <property type="protein sequence ID" value="KAK3915510.1"/>
    <property type="molecule type" value="Genomic_DNA"/>
</dbReference>
<evidence type="ECO:0000313" key="3">
    <source>
        <dbReference type="Proteomes" id="UP001219518"/>
    </source>
</evidence>
<dbReference type="Proteomes" id="UP001219518">
    <property type="component" value="Unassembled WGS sequence"/>
</dbReference>
<reference evidence="2" key="2">
    <citation type="journal article" date="2023" name="BMC Genomics">
        <title>Pest status, molecular evolution, and epigenetic factors derived from the genome assembly of Frankliniella fusca, a thysanopteran phytovirus vector.</title>
        <authorList>
            <person name="Catto M.A."/>
            <person name="Labadie P.E."/>
            <person name="Jacobson A.L."/>
            <person name="Kennedy G.G."/>
            <person name="Srinivasan R."/>
            <person name="Hunt B.G."/>
        </authorList>
    </citation>
    <scope>NUCLEOTIDE SEQUENCE</scope>
    <source>
        <strain evidence="2">PL_HMW_Pooled</strain>
    </source>
</reference>
<evidence type="ECO:0000313" key="2">
    <source>
        <dbReference type="EMBL" id="KAK3915510.1"/>
    </source>
</evidence>
<dbReference type="AlphaFoldDB" id="A0AAE1H809"/>
<accession>A0AAE1H809</accession>
<feature type="region of interest" description="Disordered" evidence="1">
    <location>
        <begin position="23"/>
        <end position="95"/>
    </location>
</feature>